<dbReference type="InterPro" id="IPR010371">
    <property type="entry name" value="YBR137W-like"/>
</dbReference>
<dbReference type="InterPro" id="IPR005624">
    <property type="entry name" value="PduO/GlcC-like"/>
</dbReference>
<evidence type="ECO:0000313" key="1">
    <source>
        <dbReference type="EMBL" id="MET3749982.1"/>
    </source>
</evidence>
<dbReference type="Proteomes" id="UP001549106">
    <property type="component" value="Unassembled WGS sequence"/>
</dbReference>
<dbReference type="SUPFAM" id="SSF143744">
    <property type="entry name" value="GlcG-like"/>
    <property type="match status" value="1"/>
</dbReference>
<dbReference type="PIRSF" id="PIRSF008757">
    <property type="entry name" value="UCP008757"/>
    <property type="match status" value="1"/>
</dbReference>
<dbReference type="EMBL" id="JBEPMJ010000006">
    <property type="protein sequence ID" value="MET3749982.1"/>
    <property type="molecule type" value="Genomic_DNA"/>
</dbReference>
<proteinExistence type="predicted"/>
<gene>
    <name evidence="1" type="ORF">ABID24_001217</name>
</gene>
<dbReference type="Gene3D" id="3.30.450.150">
    <property type="entry name" value="Haem-degrading domain"/>
    <property type="match status" value="1"/>
</dbReference>
<reference evidence="1 2" key="1">
    <citation type="submission" date="2024-06" db="EMBL/GenBank/DDBJ databases">
        <title>Genomic Encyclopedia of Type Strains, Phase IV (KMG-IV): sequencing the most valuable type-strain genomes for metagenomic binning, comparative biology and taxonomic classification.</title>
        <authorList>
            <person name="Goeker M."/>
        </authorList>
    </citation>
    <scope>NUCLEOTIDE SEQUENCE [LARGE SCALE GENOMIC DNA]</scope>
    <source>
        <strain evidence="1 2">DSM 29492</strain>
    </source>
</reference>
<dbReference type="RefSeq" id="WP_147599956.1">
    <property type="nucleotide sequence ID" value="NZ_BAABXP010000001.1"/>
</dbReference>
<name>A0ABV2M3L2_9FIRM</name>
<keyword evidence="2" id="KW-1185">Reference proteome</keyword>
<organism evidence="1 2">
    <name type="scientific">Blautia caecimuris</name>
    <dbReference type="NCBI Taxonomy" id="1796615"/>
    <lineage>
        <taxon>Bacteria</taxon>
        <taxon>Bacillati</taxon>
        <taxon>Bacillota</taxon>
        <taxon>Clostridia</taxon>
        <taxon>Lachnospirales</taxon>
        <taxon>Lachnospiraceae</taxon>
        <taxon>Blautia</taxon>
    </lineage>
</organism>
<evidence type="ECO:0000313" key="2">
    <source>
        <dbReference type="Proteomes" id="UP001549106"/>
    </source>
</evidence>
<comment type="caution">
    <text evidence="1">The sequence shown here is derived from an EMBL/GenBank/DDBJ whole genome shotgun (WGS) entry which is preliminary data.</text>
</comment>
<dbReference type="Pfam" id="PF03928">
    <property type="entry name" value="HbpS-like"/>
    <property type="match status" value="1"/>
</dbReference>
<protein>
    <submittedName>
        <fullName evidence="1">Uncharacterized protein (UPF0303 family)</fullName>
    </submittedName>
</protein>
<dbReference type="PANTHER" id="PTHR28255:SF1">
    <property type="entry name" value="UPF0303 PROTEIN YBR137W"/>
    <property type="match status" value="1"/>
</dbReference>
<dbReference type="PANTHER" id="PTHR28255">
    <property type="match status" value="1"/>
</dbReference>
<accession>A0ABV2M3L2</accession>
<sequence length="167" mass="18942">MDKNIEILKKQEDLLQFPHFNHSTAYEFGTFMVSCAQNQNITIAISIRMNNGCIAFQYCPDGTNLLNQKWMERKFNTVSMMERSSLLSALTFEQDYDTLENHGLSATDYALCGGGFPIRIKGNSVVIGTIIASNLYHIADHEFIINCLKDFLQCPEAPNFPYTLPDK</sequence>
<dbReference type="InterPro" id="IPR038084">
    <property type="entry name" value="PduO/GlcC-like_sf"/>
</dbReference>